<dbReference type="AlphaFoldDB" id="A0A518H714"/>
<evidence type="ECO:0000313" key="3">
    <source>
        <dbReference type="Proteomes" id="UP000317835"/>
    </source>
</evidence>
<evidence type="ECO:0008006" key="4">
    <source>
        <dbReference type="Google" id="ProtNLM"/>
    </source>
</evidence>
<organism evidence="2 3">
    <name type="scientific">Tautonia plasticadhaerens</name>
    <dbReference type="NCBI Taxonomy" id="2527974"/>
    <lineage>
        <taxon>Bacteria</taxon>
        <taxon>Pseudomonadati</taxon>
        <taxon>Planctomycetota</taxon>
        <taxon>Planctomycetia</taxon>
        <taxon>Isosphaerales</taxon>
        <taxon>Isosphaeraceae</taxon>
        <taxon>Tautonia</taxon>
    </lineage>
</organism>
<feature type="compositionally biased region" description="Pro residues" evidence="1">
    <location>
        <begin position="141"/>
        <end position="151"/>
    </location>
</feature>
<sequence length="151" mass="16275">MSKLRHYSSFIVARTKVDVGRDRRVFPRYASSGAKCWFGWWEEGSPRVVEAVVVDVSQGGAALVVLKPPRAGQPSWIRPLSLSADWVSGTVARLRVPGRLNALLGHPSRVGIEFHEHCPWQALRAALFDVGGPGSTAGSPPTLPTPRGPGS</sequence>
<accession>A0A518H714</accession>
<proteinExistence type="predicted"/>
<protein>
    <recommendedName>
        <fullName evidence="4">PilZ domain-containing protein</fullName>
    </recommendedName>
</protein>
<dbReference type="Proteomes" id="UP000317835">
    <property type="component" value="Chromosome"/>
</dbReference>
<name>A0A518H714_9BACT</name>
<reference evidence="2 3" key="1">
    <citation type="submission" date="2019-02" db="EMBL/GenBank/DDBJ databases">
        <title>Deep-cultivation of Planctomycetes and their phenomic and genomic characterization uncovers novel biology.</title>
        <authorList>
            <person name="Wiegand S."/>
            <person name="Jogler M."/>
            <person name="Boedeker C."/>
            <person name="Pinto D."/>
            <person name="Vollmers J."/>
            <person name="Rivas-Marin E."/>
            <person name="Kohn T."/>
            <person name="Peeters S.H."/>
            <person name="Heuer A."/>
            <person name="Rast P."/>
            <person name="Oberbeckmann S."/>
            <person name="Bunk B."/>
            <person name="Jeske O."/>
            <person name="Meyerdierks A."/>
            <person name="Storesund J.E."/>
            <person name="Kallscheuer N."/>
            <person name="Luecker S."/>
            <person name="Lage O.M."/>
            <person name="Pohl T."/>
            <person name="Merkel B.J."/>
            <person name="Hornburger P."/>
            <person name="Mueller R.-W."/>
            <person name="Bruemmer F."/>
            <person name="Labrenz M."/>
            <person name="Spormann A.M."/>
            <person name="Op den Camp H."/>
            <person name="Overmann J."/>
            <person name="Amann R."/>
            <person name="Jetten M.S.M."/>
            <person name="Mascher T."/>
            <person name="Medema M.H."/>
            <person name="Devos D.P."/>
            <person name="Kaster A.-K."/>
            <person name="Ovreas L."/>
            <person name="Rohde M."/>
            <person name="Galperin M.Y."/>
            <person name="Jogler C."/>
        </authorList>
    </citation>
    <scope>NUCLEOTIDE SEQUENCE [LARGE SCALE GENOMIC DNA]</scope>
    <source>
        <strain evidence="2 3">ElP</strain>
    </source>
</reference>
<keyword evidence="3" id="KW-1185">Reference proteome</keyword>
<dbReference type="KEGG" id="tpla:ElP_45990"/>
<dbReference type="EMBL" id="CP036426">
    <property type="protein sequence ID" value="QDV36670.1"/>
    <property type="molecule type" value="Genomic_DNA"/>
</dbReference>
<evidence type="ECO:0000256" key="1">
    <source>
        <dbReference type="SAM" id="MobiDB-lite"/>
    </source>
</evidence>
<feature type="region of interest" description="Disordered" evidence="1">
    <location>
        <begin position="131"/>
        <end position="151"/>
    </location>
</feature>
<dbReference type="RefSeq" id="WP_197447144.1">
    <property type="nucleotide sequence ID" value="NZ_CP036426.1"/>
</dbReference>
<evidence type="ECO:0000313" key="2">
    <source>
        <dbReference type="EMBL" id="QDV36670.1"/>
    </source>
</evidence>
<gene>
    <name evidence="2" type="ORF">ElP_45990</name>
</gene>